<name>A0A9Q1Q689_9CARY</name>
<dbReference type="Proteomes" id="UP001153076">
    <property type="component" value="Unassembled WGS sequence"/>
</dbReference>
<sequence>MGFLRLLKTDDMALYVLENFEWYRREVVFRPLPLPSNYEDLCLGFDLTAAEEAARDFSLLEMPQVVFLVMLLNDAVKLGVLRKWMIGIMESALKELRWSPFQAWADPRLGRGRNRGGQLVGCAAELRAPSGGSAMIEVGPEYSGATWLRRRGTLVL</sequence>
<organism evidence="1 2">
    <name type="scientific">Carnegiea gigantea</name>
    <dbReference type="NCBI Taxonomy" id="171969"/>
    <lineage>
        <taxon>Eukaryota</taxon>
        <taxon>Viridiplantae</taxon>
        <taxon>Streptophyta</taxon>
        <taxon>Embryophyta</taxon>
        <taxon>Tracheophyta</taxon>
        <taxon>Spermatophyta</taxon>
        <taxon>Magnoliopsida</taxon>
        <taxon>eudicotyledons</taxon>
        <taxon>Gunneridae</taxon>
        <taxon>Pentapetalae</taxon>
        <taxon>Caryophyllales</taxon>
        <taxon>Cactineae</taxon>
        <taxon>Cactaceae</taxon>
        <taxon>Cactoideae</taxon>
        <taxon>Echinocereeae</taxon>
        <taxon>Carnegiea</taxon>
    </lineage>
</organism>
<gene>
    <name evidence="1" type="ORF">Cgig2_008785</name>
</gene>
<dbReference type="EMBL" id="JAKOGI010000847">
    <property type="protein sequence ID" value="KAJ8429900.1"/>
    <property type="molecule type" value="Genomic_DNA"/>
</dbReference>
<comment type="caution">
    <text evidence="1">The sequence shown here is derived from an EMBL/GenBank/DDBJ whole genome shotgun (WGS) entry which is preliminary data.</text>
</comment>
<accession>A0A9Q1Q689</accession>
<keyword evidence="2" id="KW-1185">Reference proteome</keyword>
<reference evidence="1" key="1">
    <citation type="submission" date="2022-04" db="EMBL/GenBank/DDBJ databases">
        <title>Carnegiea gigantea Genome sequencing and assembly v2.</title>
        <authorList>
            <person name="Copetti D."/>
            <person name="Sanderson M.J."/>
            <person name="Burquez A."/>
            <person name="Wojciechowski M.F."/>
        </authorList>
    </citation>
    <scope>NUCLEOTIDE SEQUENCE</scope>
    <source>
        <strain evidence="1">SGP5-SGP5p</strain>
        <tissue evidence="1">Aerial part</tissue>
    </source>
</reference>
<dbReference type="AlphaFoldDB" id="A0A9Q1Q689"/>
<evidence type="ECO:0000313" key="1">
    <source>
        <dbReference type="EMBL" id="KAJ8429900.1"/>
    </source>
</evidence>
<proteinExistence type="predicted"/>
<protein>
    <submittedName>
        <fullName evidence="1">Uncharacterized protein</fullName>
    </submittedName>
</protein>
<evidence type="ECO:0000313" key="2">
    <source>
        <dbReference type="Proteomes" id="UP001153076"/>
    </source>
</evidence>